<sequence length="320" mass="37170">MKLYFAPMEGITGYIYRNAYHSIFHPMDKYFTPFIAPKQDKTLNSKERNDILPEHNQGMYVVPQILTNRAEDFIRTAKKLAEYGYREVNLNLGCPSGTVVSKKKGAGFLGEREALERFLAEVFEALDMQISLKTRLGLEEAEEFGPLLEIFNKFRLKELIIHPRVQTDYYKNKPDWEAFGKAQELSRNPVAYNGDIFTTEDYLRFSSAFPQTETVMLGRGILANPGLPGELAGEERPGKQEIKRFLEQLEQDYREVLSGERDVLFRMKELWYYLGCLFSNSEKYVKKIRKAQRLCDYEEAVRSLFREQEIAENAGFRPMG</sequence>
<dbReference type="AlphaFoldDB" id="A0A3E3IAT9"/>
<protein>
    <recommendedName>
        <fullName evidence="7">tRNA-dihydrouridine synthase</fullName>
        <ecNumber evidence="7">1.3.1.-</ecNumber>
    </recommendedName>
</protein>
<dbReference type="InterPro" id="IPR035587">
    <property type="entry name" value="DUS-like_FMN-bd"/>
</dbReference>
<accession>A0A3E3IAT9</accession>
<dbReference type="GO" id="GO:0017150">
    <property type="term" value="F:tRNA dihydrouridine synthase activity"/>
    <property type="evidence" value="ECO:0007669"/>
    <property type="project" value="InterPro"/>
</dbReference>
<dbReference type="PIRSF" id="PIRSF006621">
    <property type="entry name" value="Dus"/>
    <property type="match status" value="1"/>
</dbReference>
<dbReference type="CDD" id="cd02801">
    <property type="entry name" value="DUS_like_FMN"/>
    <property type="match status" value="1"/>
</dbReference>
<dbReference type="Pfam" id="PF01207">
    <property type="entry name" value="Dus"/>
    <property type="match status" value="1"/>
</dbReference>
<comment type="similarity">
    <text evidence="7">Belongs to the dus family.</text>
</comment>
<evidence type="ECO:0000313" key="11">
    <source>
        <dbReference type="EMBL" id="RGE64157.1"/>
    </source>
</evidence>
<evidence type="ECO:0000256" key="3">
    <source>
        <dbReference type="ARBA" id="ARBA00022643"/>
    </source>
</evidence>
<feature type="binding site" evidence="9">
    <location>
        <position position="64"/>
    </location>
    <ligand>
        <name>FMN</name>
        <dbReference type="ChEBI" id="CHEBI:58210"/>
    </ligand>
</feature>
<dbReference type="GeneID" id="97985981"/>
<comment type="function">
    <text evidence="7">Catalyzes the synthesis of 5,6-dihydrouridine (D), a modified base found in the D-loop of most tRNAs, via the reduction of the C5-C6 double bond in target uridines.</text>
</comment>
<evidence type="ECO:0000256" key="6">
    <source>
        <dbReference type="ARBA" id="ARBA00023002"/>
    </source>
</evidence>
<reference evidence="11 12" key="1">
    <citation type="submission" date="2018-08" db="EMBL/GenBank/DDBJ databases">
        <title>A genome reference for cultivated species of the human gut microbiota.</title>
        <authorList>
            <person name="Zou Y."/>
            <person name="Xue W."/>
            <person name="Luo G."/>
        </authorList>
    </citation>
    <scope>NUCLEOTIDE SEQUENCE [LARGE SCALE GENOMIC DNA]</scope>
    <source>
        <strain evidence="11 12">TF05-5AC</strain>
    </source>
</reference>
<feature type="active site" description="Proton donor" evidence="8">
    <location>
        <position position="94"/>
    </location>
</feature>
<dbReference type="PANTHER" id="PTHR45846:SF1">
    <property type="entry name" value="TRNA-DIHYDROURIDINE(47) SYNTHASE [NAD(P)(+)]-LIKE"/>
    <property type="match status" value="1"/>
</dbReference>
<dbReference type="EC" id="1.3.1.-" evidence="7"/>
<feature type="binding site" evidence="9">
    <location>
        <position position="133"/>
    </location>
    <ligand>
        <name>FMN</name>
        <dbReference type="ChEBI" id="CHEBI:58210"/>
    </ligand>
</feature>
<comment type="caution">
    <text evidence="11">The sequence shown here is derived from an EMBL/GenBank/DDBJ whole genome shotgun (WGS) entry which is preliminary data.</text>
</comment>
<keyword evidence="5" id="KW-0521">NADP</keyword>
<proteinExistence type="inferred from homology"/>
<dbReference type="PROSITE" id="PS01136">
    <property type="entry name" value="UPF0034"/>
    <property type="match status" value="1"/>
</dbReference>
<dbReference type="SUPFAM" id="SSF51395">
    <property type="entry name" value="FMN-linked oxidoreductases"/>
    <property type="match status" value="1"/>
</dbReference>
<evidence type="ECO:0000313" key="12">
    <source>
        <dbReference type="Proteomes" id="UP000260812"/>
    </source>
</evidence>
<dbReference type="GO" id="GO:0050660">
    <property type="term" value="F:flavin adenine dinucleotide binding"/>
    <property type="evidence" value="ECO:0007669"/>
    <property type="project" value="InterPro"/>
</dbReference>
<evidence type="ECO:0000256" key="8">
    <source>
        <dbReference type="PIRSR" id="PIRSR006621-1"/>
    </source>
</evidence>
<feature type="domain" description="DUS-like FMN-binding" evidence="10">
    <location>
        <begin position="5"/>
        <end position="259"/>
    </location>
</feature>
<keyword evidence="4 7" id="KW-0819">tRNA processing</keyword>
<keyword evidence="9" id="KW-0547">Nucleotide-binding</keyword>
<dbReference type="PANTHER" id="PTHR45846">
    <property type="entry name" value="TRNA-DIHYDROURIDINE(47) SYNTHASE [NAD(P)(+)]-LIKE"/>
    <property type="match status" value="1"/>
</dbReference>
<keyword evidence="6 7" id="KW-0560">Oxidoreductase</keyword>
<dbReference type="Proteomes" id="UP000260812">
    <property type="component" value="Unassembled WGS sequence"/>
</dbReference>
<evidence type="ECO:0000256" key="7">
    <source>
        <dbReference type="PIRNR" id="PIRNR006621"/>
    </source>
</evidence>
<feature type="binding site" evidence="9">
    <location>
        <position position="162"/>
    </location>
    <ligand>
        <name>FMN</name>
        <dbReference type="ChEBI" id="CHEBI:58210"/>
    </ligand>
</feature>
<keyword evidence="2 7" id="KW-0285">Flavoprotein</keyword>
<dbReference type="RefSeq" id="WP_117543743.1">
    <property type="nucleotide sequence ID" value="NZ_QVLV01000002.1"/>
</dbReference>
<dbReference type="InterPro" id="IPR018517">
    <property type="entry name" value="tRNA_hU_synthase_CS"/>
</dbReference>
<evidence type="ECO:0000256" key="1">
    <source>
        <dbReference type="ARBA" id="ARBA00001917"/>
    </source>
</evidence>
<comment type="cofactor">
    <cofactor evidence="1 7 9">
        <name>FMN</name>
        <dbReference type="ChEBI" id="CHEBI:58210"/>
    </cofactor>
</comment>
<dbReference type="InterPro" id="IPR013785">
    <property type="entry name" value="Aldolase_TIM"/>
</dbReference>
<organism evidence="11 12">
    <name type="scientific">Eisenbergiella massiliensis</name>
    <dbReference type="NCBI Taxonomy" id="1720294"/>
    <lineage>
        <taxon>Bacteria</taxon>
        <taxon>Bacillati</taxon>
        <taxon>Bacillota</taxon>
        <taxon>Clostridia</taxon>
        <taxon>Lachnospirales</taxon>
        <taxon>Lachnospiraceae</taxon>
        <taxon>Eisenbergiella</taxon>
    </lineage>
</organism>
<evidence type="ECO:0000256" key="2">
    <source>
        <dbReference type="ARBA" id="ARBA00022630"/>
    </source>
</evidence>
<evidence type="ECO:0000259" key="10">
    <source>
        <dbReference type="Pfam" id="PF01207"/>
    </source>
</evidence>
<keyword evidence="3 7" id="KW-0288">FMN</keyword>
<gene>
    <name evidence="11" type="ORF">DXC51_03535</name>
</gene>
<evidence type="ECO:0000256" key="5">
    <source>
        <dbReference type="ARBA" id="ARBA00022857"/>
    </source>
</evidence>
<dbReference type="Gene3D" id="3.20.20.70">
    <property type="entry name" value="Aldolase class I"/>
    <property type="match status" value="1"/>
</dbReference>
<name>A0A3E3IAT9_9FIRM</name>
<dbReference type="EMBL" id="QVLV01000002">
    <property type="protein sequence ID" value="RGE64157.1"/>
    <property type="molecule type" value="Genomic_DNA"/>
</dbReference>
<dbReference type="GO" id="GO:0003723">
    <property type="term" value="F:RNA binding"/>
    <property type="evidence" value="ECO:0007669"/>
    <property type="project" value="TreeGrafter"/>
</dbReference>
<evidence type="ECO:0000256" key="4">
    <source>
        <dbReference type="ARBA" id="ARBA00022694"/>
    </source>
</evidence>
<feature type="binding site" evidence="9">
    <location>
        <begin position="218"/>
        <end position="219"/>
    </location>
    <ligand>
        <name>FMN</name>
        <dbReference type="ChEBI" id="CHEBI:58210"/>
    </ligand>
</feature>
<evidence type="ECO:0000256" key="9">
    <source>
        <dbReference type="PIRSR" id="PIRSR006621-2"/>
    </source>
</evidence>
<keyword evidence="12" id="KW-1185">Reference proteome</keyword>
<dbReference type="InterPro" id="IPR001269">
    <property type="entry name" value="DUS_fam"/>
</dbReference>